<evidence type="ECO:0000313" key="2">
    <source>
        <dbReference type="Proteomes" id="UP001379945"/>
    </source>
</evidence>
<comment type="caution">
    <text evidence="1">The sequence shown here is derived from an EMBL/GenBank/DDBJ whole genome shotgun (WGS) entry which is preliminary data.</text>
</comment>
<protein>
    <submittedName>
        <fullName evidence="1">DUF192 domain-containing protein</fullName>
    </submittedName>
</protein>
<reference evidence="1 2" key="1">
    <citation type="submission" date="2024-04" db="EMBL/GenBank/DDBJ databases">
        <title>Novel species of the genus Ideonella isolated from streams.</title>
        <authorList>
            <person name="Lu H."/>
        </authorList>
    </citation>
    <scope>NUCLEOTIDE SEQUENCE [LARGE SCALE GENOMIC DNA]</scope>
    <source>
        <strain evidence="1 2">LYT19W</strain>
    </source>
</reference>
<sequence length="117" mass="13009">MTRHRHSLIPLRIDGQPTRREVAHRRGWLGHALAFQGKDAQPGACGTWLRRCHSVVNLHRSVDIAFLGEDGTVIKVCAKVRPWEVVICRKASSALTLRRGLASRLGLRPGVPLDLHA</sequence>
<dbReference type="Proteomes" id="UP001379945">
    <property type="component" value="Unassembled WGS sequence"/>
</dbReference>
<dbReference type="InterPro" id="IPR003795">
    <property type="entry name" value="DUF192"/>
</dbReference>
<keyword evidence="2" id="KW-1185">Reference proteome</keyword>
<evidence type="ECO:0000313" key="1">
    <source>
        <dbReference type="EMBL" id="MEK8046601.1"/>
    </source>
</evidence>
<dbReference type="RefSeq" id="WP_341398897.1">
    <property type="nucleotide sequence ID" value="NZ_JBBUTI010000006.1"/>
</dbReference>
<gene>
    <name evidence="1" type="ORF">AACH00_09605</name>
</gene>
<proteinExistence type="predicted"/>
<dbReference type="EMBL" id="JBBUTI010000006">
    <property type="protein sequence ID" value="MEK8046601.1"/>
    <property type="molecule type" value="Genomic_DNA"/>
</dbReference>
<dbReference type="Pfam" id="PF02643">
    <property type="entry name" value="DUF192"/>
    <property type="match status" value="1"/>
</dbReference>
<accession>A0ABU9C3Z4</accession>
<organism evidence="1 2">
    <name type="scientific">Ideonella margarita</name>
    <dbReference type="NCBI Taxonomy" id="2984191"/>
    <lineage>
        <taxon>Bacteria</taxon>
        <taxon>Pseudomonadati</taxon>
        <taxon>Pseudomonadota</taxon>
        <taxon>Betaproteobacteria</taxon>
        <taxon>Burkholderiales</taxon>
        <taxon>Sphaerotilaceae</taxon>
        <taxon>Ideonella</taxon>
    </lineage>
</organism>
<name>A0ABU9C3Z4_9BURK</name>